<feature type="compositionally biased region" description="Polar residues" evidence="2">
    <location>
        <begin position="120"/>
        <end position="136"/>
    </location>
</feature>
<dbReference type="PANTHER" id="PTHR37534:SF24">
    <property type="entry name" value="MISCELLANEOUS ZN(II)2CYS6 TRANSCRIPTION FACTOR (EUROFUNG)-RELATED"/>
    <property type="match status" value="1"/>
</dbReference>
<reference evidence="3" key="2">
    <citation type="journal article" date="2023" name="IMA Fungus">
        <title>Comparative genomic study of the Penicillium genus elucidates a diverse pangenome and 15 lateral gene transfer events.</title>
        <authorList>
            <person name="Petersen C."/>
            <person name="Sorensen T."/>
            <person name="Nielsen M.R."/>
            <person name="Sondergaard T.E."/>
            <person name="Sorensen J.L."/>
            <person name="Fitzpatrick D.A."/>
            <person name="Frisvad J.C."/>
            <person name="Nielsen K.L."/>
        </authorList>
    </citation>
    <scope>NUCLEOTIDE SEQUENCE</scope>
    <source>
        <strain evidence="3">IBT 21917</strain>
    </source>
</reference>
<protein>
    <recommendedName>
        <fullName evidence="5">Transcription factor domain-containing protein</fullName>
    </recommendedName>
</protein>
<dbReference type="GO" id="GO:0045944">
    <property type="term" value="P:positive regulation of transcription by RNA polymerase II"/>
    <property type="evidence" value="ECO:0007669"/>
    <property type="project" value="TreeGrafter"/>
</dbReference>
<evidence type="ECO:0000256" key="1">
    <source>
        <dbReference type="ARBA" id="ARBA00023242"/>
    </source>
</evidence>
<comment type="caution">
    <text evidence="3">The sequence shown here is derived from an EMBL/GenBank/DDBJ whole genome shotgun (WGS) entry which is preliminary data.</text>
</comment>
<dbReference type="Proteomes" id="UP001146351">
    <property type="component" value="Unassembled WGS sequence"/>
</dbReference>
<keyword evidence="1" id="KW-0539">Nucleus</keyword>
<evidence type="ECO:0000256" key="2">
    <source>
        <dbReference type="SAM" id="MobiDB-lite"/>
    </source>
</evidence>
<dbReference type="GO" id="GO:0000976">
    <property type="term" value="F:transcription cis-regulatory region binding"/>
    <property type="evidence" value="ECO:0007669"/>
    <property type="project" value="TreeGrafter"/>
</dbReference>
<feature type="region of interest" description="Disordered" evidence="2">
    <location>
        <begin position="31"/>
        <end position="59"/>
    </location>
</feature>
<dbReference type="OrthoDB" id="4475584at2759"/>
<feature type="region of interest" description="Disordered" evidence="2">
    <location>
        <begin position="114"/>
        <end position="139"/>
    </location>
</feature>
<dbReference type="GO" id="GO:0005634">
    <property type="term" value="C:nucleus"/>
    <property type="evidence" value="ECO:0007669"/>
    <property type="project" value="TreeGrafter"/>
</dbReference>
<proteinExistence type="predicted"/>
<evidence type="ECO:0008006" key="5">
    <source>
        <dbReference type="Google" id="ProtNLM"/>
    </source>
</evidence>
<evidence type="ECO:0000313" key="3">
    <source>
        <dbReference type="EMBL" id="KAJ5183975.1"/>
    </source>
</evidence>
<dbReference type="GO" id="GO:0003700">
    <property type="term" value="F:DNA-binding transcription factor activity"/>
    <property type="evidence" value="ECO:0007669"/>
    <property type="project" value="TreeGrafter"/>
</dbReference>
<name>A0A9W9IVW1_9EURO</name>
<dbReference type="EMBL" id="JAPQKO010000001">
    <property type="protein sequence ID" value="KAJ5183975.1"/>
    <property type="molecule type" value="Genomic_DNA"/>
</dbReference>
<dbReference type="AlphaFoldDB" id="A0A9W9IVW1"/>
<gene>
    <name evidence="3" type="ORF">N7492_001591</name>
</gene>
<reference evidence="3" key="1">
    <citation type="submission" date="2022-11" db="EMBL/GenBank/DDBJ databases">
        <authorList>
            <person name="Petersen C."/>
        </authorList>
    </citation>
    <scope>NUCLEOTIDE SEQUENCE</scope>
    <source>
        <strain evidence="3">IBT 21917</strain>
    </source>
</reference>
<sequence>MQHATVRRPSCFVWQEHFPIVAFRGRRRHAGHPETEWPSANTCQTGLARTNQPGDEGKPRCRNCIDRNFQFQYGPYLTFLTKNAHTVESAEVESTPNSYQTIRFVNEEHQIEDNDPEGSQILSAGQASVPTWSSHEPGQKAAELLQADEPVADSTPQPTPTGISHNDESAVAGLLALGTSTNEMAMPRLSLSDFGAAKTGHSTQAWTPIIPDAHTILASGSTRDDVSPTEALELLRHYRYEVAACLDICDLGQNFGIQGLQLAMQSQPVWNSILKLSRTSNNSLHSQEVDNENDGTISSGIQEDYTEVALLLVFSAVTQYTANISTAWKTRKDTYLHIRRRLCHHTTGRSLDASIYWLFLRLDVGAALALDTNINTHLPPSPPYTPDSSFEADPFGEVEDHSPQCPPLHLWMHLVEELEKWYRERPRGFQPMMELGINGHSTGTGHNFPVVLLANGAGVFINQLYHTSMLLLLHNRPRTAPITDIQSTTMSPLWHAQRVCSIALNNDSRECWDTCLLASFLMASRRMTHEAQQQEVLRGFHRIQEITGWGANDFLQGLQEEWRFLET</sequence>
<dbReference type="PANTHER" id="PTHR37534">
    <property type="entry name" value="TRANSCRIPTIONAL ACTIVATOR PROTEIN UGA3"/>
    <property type="match status" value="1"/>
</dbReference>
<evidence type="ECO:0000313" key="4">
    <source>
        <dbReference type="Proteomes" id="UP001146351"/>
    </source>
</evidence>
<feature type="compositionally biased region" description="Polar residues" evidence="2">
    <location>
        <begin position="38"/>
        <end position="53"/>
    </location>
</feature>
<accession>A0A9W9IVW1</accession>
<keyword evidence="4" id="KW-1185">Reference proteome</keyword>
<organism evidence="3 4">
    <name type="scientific">Penicillium capsulatum</name>
    <dbReference type="NCBI Taxonomy" id="69766"/>
    <lineage>
        <taxon>Eukaryota</taxon>
        <taxon>Fungi</taxon>
        <taxon>Dikarya</taxon>
        <taxon>Ascomycota</taxon>
        <taxon>Pezizomycotina</taxon>
        <taxon>Eurotiomycetes</taxon>
        <taxon>Eurotiomycetidae</taxon>
        <taxon>Eurotiales</taxon>
        <taxon>Aspergillaceae</taxon>
        <taxon>Penicillium</taxon>
    </lineage>
</organism>